<accession>A0A7T4G3W7</accession>
<dbReference type="EMBL" id="CP066023">
    <property type="protein sequence ID" value="QQB81825.1"/>
    <property type="molecule type" value="Genomic_DNA"/>
</dbReference>
<sequence length="71" mass="8103">MVIGVGKAVTLRRLTDAERAQIRSDYRQLRRQRLSPHGTVRRISEARRVLPEVVAHICGDLIDADQPRDSQ</sequence>
<evidence type="ECO:0000313" key="2">
    <source>
        <dbReference type="Proteomes" id="UP000595198"/>
    </source>
</evidence>
<name>A0A7T4G3W7_CORAY</name>
<gene>
    <name evidence="1" type="ORF">I6H48_07510</name>
</gene>
<reference evidence="1 2" key="1">
    <citation type="submission" date="2020-12" db="EMBL/GenBank/DDBJ databases">
        <title>FDA dAtabase for Regulatory Grade micrObial Sequences (FDA-ARGOS): Supporting development and validation of Infectious Disease Dx tests.</title>
        <authorList>
            <person name="Sproer C."/>
            <person name="Gronow S."/>
            <person name="Severitt S."/>
            <person name="Schroder I."/>
            <person name="Tallon L."/>
            <person name="Sadzewicz L."/>
            <person name="Zhao X."/>
            <person name="Boylan J."/>
            <person name="Ott S."/>
            <person name="Bowen H."/>
            <person name="Vavikolanu K."/>
            <person name="Mehta A."/>
            <person name="Aluvathingal J."/>
            <person name="Nadendla S."/>
            <person name="Lowell S."/>
            <person name="Myers T."/>
            <person name="Yan Y."/>
            <person name="Sichtig H."/>
        </authorList>
    </citation>
    <scope>NUCLEOTIDE SEQUENCE [LARGE SCALE GENOMIC DNA]</scope>
    <source>
        <strain evidence="1 2">FDAARGOS_991</strain>
    </source>
</reference>
<organism evidence="1 2">
    <name type="scientific">Corynebacterium amycolatum</name>
    <dbReference type="NCBI Taxonomy" id="43765"/>
    <lineage>
        <taxon>Bacteria</taxon>
        <taxon>Bacillati</taxon>
        <taxon>Actinomycetota</taxon>
        <taxon>Actinomycetes</taxon>
        <taxon>Mycobacteriales</taxon>
        <taxon>Corynebacteriaceae</taxon>
        <taxon>Corynebacterium</taxon>
    </lineage>
</organism>
<protein>
    <submittedName>
        <fullName evidence="1">Uncharacterized protein</fullName>
    </submittedName>
</protein>
<dbReference type="Proteomes" id="UP000595198">
    <property type="component" value="Chromosome"/>
</dbReference>
<evidence type="ECO:0000313" key="1">
    <source>
        <dbReference type="EMBL" id="QQB81825.1"/>
    </source>
</evidence>
<dbReference type="RefSeq" id="WP_198493717.1">
    <property type="nucleotide sequence ID" value="NZ_CP066023.1"/>
</dbReference>
<keyword evidence="2" id="KW-1185">Reference proteome</keyword>
<proteinExistence type="predicted"/>